<accession>A0A1I2Z9P8</accession>
<sequence length="274" mass="30488">MDTAMMTATLAATSVLVGVAGRRFNLPGGMKLKGNSEEILLRTGNRFSNELTKSLLKQRIVQADLDNMEPEYLVGLQIALPVLLLAVFLPFMLAGLIDIYWVILPTIFLYFLPRIWINKKAEQRVKAIRADVPDFCDLLSSAMESGADLLMAAEEVASSMKGELTKEINKTLSDIVTGDSKAVAFNKLAARCGVPELSGLVRKINQAIRYGGEKLPEMVKHQADKIRLQKRHKAQQVAGELVIKLLLPMIVFFLGPLICFLLFPVMWHLWFAFG</sequence>
<evidence type="ECO:0000313" key="9">
    <source>
        <dbReference type="Proteomes" id="UP000199337"/>
    </source>
</evidence>
<dbReference type="OrthoDB" id="1805926at2"/>
<protein>
    <submittedName>
        <fullName evidence="8">Type II secretion system (T2SS), protein F</fullName>
    </submittedName>
</protein>
<dbReference type="RefSeq" id="WP_092475440.1">
    <property type="nucleotide sequence ID" value="NZ_FOOX01000025.1"/>
</dbReference>
<dbReference type="EMBL" id="FOOX01000025">
    <property type="protein sequence ID" value="SFH34226.1"/>
    <property type="molecule type" value="Genomic_DNA"/>
</dbReference>
<feature type="transmembrane region" description="Helical" evidence="6">
    <location>
        <begin position="78"/>
        <end position="111"/>
    </location>
</feature>
<dbReference type="GO" id="GO:0005886">
    <property type="term" value="C:plasma membrane"/>
    <property type="evidence" value="ECO:0007669"/>
    <property type="project" value="UniProtKB-SubCell"/>
</dbReference>
<keyword evidence="4 6" id="KW-1133">Transmembrane helix</keyword>
<evidence type="ECO:0000259" key="7">
    <source>
        <dbReference type="Pfam" id="PF00482"/>
    </source>
</evidence>
<name>A0A1I2Z9P8_9FIRM</name>
<reference evidence="9" key="1">
    <citation type="submission" date="2016-10" db="EMBL/GenBank/DDBJ databases">
        <authorList>
            <person name="Varghese N."/>
            <person name="Submissions S."/>
        </authorList>
    </citation>
    <scope>NUCLEOTIDE SEQUENCE [LARGE SCALE GENOMIC DNA]</scope>
    <source>
        <strain evidence="9">DSM 17038</strain>
    </source>
</reference>
<keyword evidence="9" id="KW-1185">Reference proteome</keyword>
<evidence type="ECO:0000256" key="2">
    <source>
        <dbReference type="ARBA" id="ARBA00022475"/>
    </source>
</evidence>
<proteinExistence type="predicted"/>
<dbReference type="STRING" id="341036.SAMN05660649_04820"/>
<comment type="subcellular location">
    <subcellularLocation>
        <location evidence="1">Cell membrane</location>
        <topology evidence="1">Multi-pass membrane protein</topology>
    </subcellularLocation>
</comment>
<evidence type="ECO:0000256" key="5">
    <source>
        <dbReference type="ARBA" id="ARBA00023136"/>
    </source>
</evidence>
<evidence type="ECO:0000256" key="1">
    <source>
        <dbReference type="ARBA" id="ARBA00004651"/>
    </source>
</evidence>
<dbReference type="Proteomes" id="UP000199337">
    <property type="component" value="Unassembled WGS sequence"/>
</dbReference>
<keyword evidence="2" id="KW-1003">Cell membrane</keyword>
<keyword evidence="3 6" id="KW-0812">Transmembrane</keyword>
<dbReference type="InterPro" id="IPR018076">
    <property type="entry name" value="T2SS_GspF_dom"/>
</dbReference>
<evidence type="ECO:0000313" key="8">
    <source>
        <dbReference type="EMBL" id="SFH34226.1"/>
    </source>
</evidence>
<evidence type="ECO:0000256" key="6">
    <source>
        <dbReference type="SAM" id="Phobius"/>
    </source>
</evidence>
<organism evidence="8 9">
    <name type="scientific">Desulfotruncus arcticus DSM 17038</name>
    <dbReference type="NCBI Taxonomy" id="1121424"/>
    <lineage>
        <taxon>Bacteria</taxon>
        <taxon>Bacillati</taxon>
        <taxon>Bacillota</taxon>
        <taxon>Clostridia</taxon>
        <taxon>Eubacteriales</taxon>
        <taxon>Desulfallaceae</taxon>
        <taxon>Desulfotruncus</taxon>
    </lineage>
</organism>
<dbReference type="PANTHER" id="PTHR35007:SF2">
    <property type="entry name" value="PILUS ASSEMBLE PROTEIN"/>
    <property type="match status" value="1"/>
</dbReference>
<dbReference type="AlphaFoldDB" id="A0A1I2Z9P8"/>
<feature type="domain" description="Type II secretion system protein GspF" evidence="7">
    <location>
        <begin position="135"/>
        <end position="262"/>
    </location>
</feature>
<dbReference type="PANTHER" id="PTHR35007">
    <property type="entry name" value="INTEGRAL MEMBRANE PROTEIN-RELATED"/>
    <property type="match status" value="1"/>
</dbReference>
<dbReference type="Pfam" id="PF00482">
    <property type="entry name" value="T2SSF"/>
    <property type="match status" value="1"/>
</dbReference>
<gene>
    <name evidence="8" type="ORF">SAMN05660649_04820</name>
</gene>
<keyword evidence="5 6" id="KW-0472">Membrane</keyword>
<feature type="transmembrane region" description="Helical" evidence="6">
    <location>
        <begin position="241"/>
        <end position="267"/>
    </location>
</feature>
<evidence type="ECO:0000256" key="4">
    <source>
        <dbReference type="ARBA" id="ARBA00022989"/>
    </source>
</evidence>
<evidence type="ECO:0000256" key="3">
    <source>
        <dbReference type="ARBA" id="ARBA00022692"/>
    </source>
</evidence>